<gene>
    <name evidence="14" type="ordered locus">Isop_0185</name>
</gene>
<dbReference type="PRINTS" id="PR00725">
    <property type="entry name" value="DADACBPTASE1"/>
</dbReference>
<evidence type="ECO:0000256" key="2">
    <source>
        <dbReference type="ARBA" id="ARBA00007164"/>
    </source>
</evidence>
<dbReference type="AlphaFoldDB" id="E8R687"/>
<feature type="active site" description="Acyl-ester intermediate" evidence="8">
    <location>
        <position position="460"/>
    </location>
</feature>
<comment type="similarity">
    <text evidence="2 10">Belongs to the peptidase S11 family.</text>
</comment>
<dbReference type="InterPro" id="IPR001967">
    <property type="entry name" value="Peptidase_S11_N"/>
</dbReference>
<evidence type="ECO:0000256" key="10">
    <source>
        <dbReference type="RuleBase" id="RU004016"/>
    </source>
</evidence>
<keyword evidence="14" id="KW-0645">Protease</keyword>
<organism evidence="14 15">
    <name type="scientific">Isosphaera pallida (strain ATCC 43644 / DSM 9630 / IS1B)</name>
    <dbReference type="NCBI Taxonomy" id="575540"/>
    <lineage>
        <taxon>Bacteria</taxon>
        <taxon>Pseudomonadati</taxon>
        <taxon>Planctomycetota</taxon>
        <taxon>Planctomycetia</taxon>
        <taxon>Isosphaerales</taxon>
        <taxon>Isosphaeraceae</taxon>
        <taxon>Isosphaera</taxon>
    </lineage>
</organism>
<dbReference type="InterPro" id="IPR045155">
    <property type="entry name" value="Beta-lactam_cat"/>
</dbReference>
<dbReference type="eggNOG" id="COG3409">
    <property type="taxonomic scope" value="Bacteria"/>
</dbReference>
<keyword evidence="4" id="KW-0378">Hydrolase</keyword>
<evidence type="ECO:0000256" key="3">
    <source>
        <dbReference type="ARBA" id="ARBA00022729"/>
    </source>
</evidence>
<dbReference type="SUPFAM" id="SSF56601">
    <property type="entry name" value="beta-lactamase/transpeptidase-like"/>
    <property type="match status" value="2"/>
</dbReference>
<feature type="binding site" evidence="9">
    <location>
        <position position="641"/>
    </location>
    <ligand>
        <name>substrate</name>
    </ligand>
</feature>
<keyword evidence="7" id="KW-0961">Cell wall biogenesis/degradation</keyword>
<comment type="catalytic activity">
    <reaction evidence="1">
        <text>a beta-lactam + H2O = a substituted beta-amino acid</text>
        <dbReference type="Rhea" id="RHEA:20401"/>
        <dbReference type="ChEBI" id="CHEBI:15377"/>
        <dbReference type="ChEBI" id="CHEBI:35627"/>
        <dbReference type="ChEBI" id="CHEBI:140347"/>
        <dbReference type="EC" id="3.5.2.6"/>
    </reaction>
</comment>
<feature type="active site" evidence="8">
    <location>
        <position position="520"/>
    </location>
</feature>
<feature type="domain" description="Beta-lactamase class A catalytic" evidence="13">
    <location>
        <begin position="56"/>
        <end position="278"/>
    </location>
</feature>
<dbReference type="GO" id="GO:0046677">
    <property type="term" value="P:response to antibiotic"/>
    <property type="evidence" value="ECO:0007669"/>
    <property type="project" value="InterPro"/>
</dbReference>
<protein>
    <submittedName>
        <fullName evidence="14">Peptidase S11 D-alanyl-D-alanine carboxypeptidase 1</fullName>
    </submittedName>
</protein>
<dbReference type="KEGG" id="ipa:Isop_0185"/>
<evidence type="ECO:0000313" key="15">
    <source>
        <dbReference type="Proteomes" id="UP000008631"/>
    </source>
</evidence>
<dbReference type="GO" id="GO:0008800">
    <property type="term" value="F:beta-lactamase activity"/>
    <property type="evidence" value="ECO:0007669"/>
    <property type="project" value="UniProtKB-EC"/>
</dbReference>
<feature type="domain" description="Peptidase S11 D-alanyl-D-alanine carboxypeptidase A N-terminal" evidence="11">
    <location>
        <begin position="428"/>
        <end position="670"/>
    </location>
</feature>
<dbReference type="InterPro" id="IPR018044">
    <property type="entry name" value="Peptidase_S11"/>
</dbReference>
<feature type="domain" description="Peptidoglycan binding-like" evidence="12">
    <location>
        <begin position="328"/>
        <end position="386"/>
    </location>
</feature>
<sequence>MRGLWMSAWVIVWAWVDGVAFEAAAQVHAQRPEASGSPGLERRLRPLIAAHKGDVGVMVKHLGTGETFAHRADAPMPTASLIKFPLLIEAYRRVATGALDLKTPVTLHDEDKVPGAGILTYHFSQGTTIPLRDVLRLMIVYSDNTATNLALDAVGLDAVNAEMARLGLKRTKFHSKVYRRDTSIDPEGSREFGLGVTTAAEMITLWERLHLKKLAEGNEALCDAMLDHLLHCDDKSMLVKELPPGTKVAQKTGAVSDVRTAAGILYTPSGPIAVCVLTARNQDQRWTPDNAAERFSARLAREVYDHFQQAADLKEAGRDDSPLAFGATGPRVERLQRLLNRRLEPSPGLVVDGDFGPATQEAVIRFQKERHLGDNGVVTPEVWRALGELPPDPAGDPQAEADPAQLNAEFATLRPEPAEPAANDPTAVPFVTARAWVAIDADTGRVLGGREPERPLDMASTTKIMTAHLVLKELAAHPEARDEVVTFSARAAATPGSSSEVREGERVRVGELLYGLMLPSGNDAAVALAEQFGQRLAARDGSDGLDPLEAFVAAMNREAQALGLSATRFVNPHGLTAPNHQASALDLARLTRVALENPEFAALVATRRRAARLIDGEGKGRTIVWSNTNELLKIEGFAGVKTGTTSSAGACLVALGQQGERRVIVVVLGSAASASRYADARNLFRWAFHQPVAAPIETGDGR</sequence>
<dbReference type="eggNOG" id="COG1686">
    <property type="taxonomic scope" value="Bacteria"/>
</dbReference>
<keyword evidence="14" id="KW-0121">Carboxypeptidase</keyword>
<dbReference type="Gene3D" id="3.40.710.10">
    <property type="entry name" value="DD-peptidase/beta-lactamase superfamily"/>
    <property type="match status" value="2"/>
</dbReference>
<keyword evidence="3" id="KW-0732">Signal</keyword>
<dbReference type="HOGENOM" id="CLU_405895_0_0_0"/>
<dbReference type="Proteomes" id="UP000008631">
    <property type="component" value="Chromosome"/>
</dbReference>
<dbReference type="GO" id="GO:0008360">
    <property type="term" value="P:regulation of cell shape"/>
    <property type="evidence" value="ECO:0007669"/>
    <property type="project" value="UniProtKB-KW"/>
</dbReference>
<dbReference type="Pfam" id="PF13354">
    <property type="entry name" value="Beta-lactamase2"/>
    <property type="match status" value="1"/>
</dbReference>
<dbReference type="STRING" id="575540.Isop_0185"/>
<keyword evidence="6" id="KW-0573">Peptidoglycan synthesis</keyword>
<dbReference type="InterPro" id="IPR036366">
    <property type="entry name" value="PGBDSf"/>
</dbReference>
<accession>E8R687</accession>
<dbReference type="GO" id="GO:0006508">
    <property type="term" value="P:proteolysis"/>
    <property type="evidence" value="ECO:0007669"/>
    <property type="project" value="InterPro"/>
</dbReference>
<evidence type="ECO:0000256" key="6">
    <source>
        <dbReference type="ARBA" id="ARBA00022984"/>
    </source>
</evidence>
<evidence type="ECO:0000256" key="5">
    <source>
        <dbReference type="ARBA" id="ARBA00022960"/>
    </source>
</evidence>
<dbReference type="PANTHER" id="PTHR35333:SF4">
    <property type="entry name" value="SLR0121 PROTEIN"/>
    <property type="match status" value="1"/>
</dbReference>
<dbReference type="EMBL" id="CP002353">
    <property type="protein sequence ID" value="ADV60782.1"/>
    <property type="molecule type" value="Genomic_DNA"/>
</dbReference>
<evidence type="ECO:0000256" key="9">
    <source>
        <dbReference type="PIRSR" id="PIRSR618044-2"/>
    </source>
</evidence>
<dbReference type="GO" id="GO:0030655">
    <property type="term" value="P:beta-lactam antibiotic catabolic process"/>
    <property type="evidence" value="ECO:0007669"/>
    <property type="project" value="InterPro"/>
</dbReference>
<proteinExistence type="inferred from homology"/>
<dbReference type="GO" id="GO:0071555">
    <property type="term" value="P:cell wall organization"/>
    <property type="evidence" value="ECO:0007669"/>
    <property type="project" value="UniProtKB-KW"/>
</dbReference>
<evidence type="ECO:0000256" key="8">
    <source>
        <dbReference type="PIRSR" id="PIRSR618044-1"/>
    </source>
</evidence>
<evidence type="ECO:0000256" key="4">
    <source>
        <dbReference type="ARBA" id="ARBA00022801"/>
    </source>
</evidence>
<dbReference type="RefSeq" id="WP_013563071.1">
    <property type="nucleotide sequence ID" value="NC_014962.1"/>
</dbReference>
<reference key="1">
    <citation type="submission" date="2010-11" db="EMBL/GenBank/DDBJ databases">
        <title>The complete sequence of chromosome of Isophaera pallida ATCC 43644.</title>
        <authorList>
            <consortium name="US DOE Joint Genome Institute (JGI-PGF)"/>
            <person name="Lucas S."/>
            <person name="Copeland A."/>
            <person name="Lapidus A."/>
            <person name="Bruce D."/>
            <person name="Goodwin L."/>
            <person name="Pitluck S."/>
            <person name="Kyrpides N."/>
            <person name="Mavromatis K."/>
            <person name="Pagani I."/>
            <person name="Ivanova N."/>
            <person name="Saunders E."/>
            <person name="Brettin T."/>
            <person name="Detter J.C."/>
            <person name="Han C."/>
            <person name="Tapia R."/>
            <person name="Land M."/>
            <person name="Hauser L."/>
            <person name="Markowitz V."/>
            <person name="Cheng J.-F."/>
            <person name="Hugenholtz P."/>
            <person name="Woyke T."/>
            <person name="Wu D."/>
            <person name="Eisen J.A."/>
        </authorList>
    </citation>
    <scope>NUCLEOTIDE SEQUENCE</scope>
    <source>
        <strain>ATCC 43644</strain>
    </source>
</reference>
<dbReference type="Pfam" id="PF01471">
    <property type="entry name" value="PG_binding_1"/>
    <property type="match status" value="1"/>
</dbReference>
<evidence type="ECO:0000256" key="1">
    <source>
        <dbReference type="ARBA" id="ARBA00001526"/>
    </source>
</evidence>
<dbReference type="Pfam" id="PF00768">
    <property type="entry name" value="Peptidase_S11"/>
    <property type="match status" value="1"/>
</dbReference>
<name>E8R687_ISOPI</name>
<keyword evidence="15" id="KW-1185">Reference proteome</keyword>
<dbReference type="InterPro" id="IPR002477">
    <property type="entry name" value="Peptidoglycan-bd-like"/>
</dbReference>
<dbReference type="InterPro" id="IPR012338">
    <property type="entry name" value="Beta-lactam/transpept-like"/>
</dbReference>
<dbReference type="InterPro" id="IPR000871">
    <property type="entry name" value="Beta-lactam_class-A"/>
</dbReference>
<dbReference type="InParanoid" id="E8R687"/>
<evidence type="ECO:0000313" key="14">
    <source>
        <dbReference type="EMBL" id="ADV60782.1"/>
    </source>
</evidence>
<evidence type="ECO:0000256" key="7">
    <source>
        <dbReference type="ARBA" id="ARBA00023316"/>
    </source>
</evidence>
<keyword evidence="5" id="KW-0133">Cell shape</keyword>
<dbReference type="GO" id="GO:0009252">
    <property type="term" value="P:peptidoglycan biosynthetic process"/>
    <property type="evidence" value="ECO:0007669"/>
    <property type="project" value="UniProtKB-KW"/>
</dbReference>
<dbReference type="InterPro" id="IPR036365">
    <property type="entry name" value="PGBD-like_sf"/>
</dbReference>
<dbReference type="eggNOG" id="COG2367">
    <property type="taxonomic scope" value="Bacteria"/>
</dbReference>
<dbReference type="Gene3D" id="1.10.101.10">
    <property type="entry name" value="PGBD-like superfamily/PGBD"/>
    <property type="match status" value="1"/>
</dbReference>
<feature type="active site" description="Proton acceptor" evidence="8">
    <location>
        <position position="463"/>
    </location>
</feature>
<evidence type="ECO:0000259" key="11">
    <source>
        <dbReference type="Pfam" id="PF00768"/>
    </source>
</evidence>
<evidence type="ECO:0000259" key="13">
    <source>
        <dbReference type="Pfam" id="PF13354"/>
    </source>
</evidence>
<dbReference type="SUPFAM" id="SSF47090">
    <property type="entry name" value="PGBD-like"/>
    <property type="match status" value="1"/>
</dbReference>
<evidence type="ECO:0000259" key="12">
    <source>
        <dbReference type="Pfam" id="PF01471"/>
    </source>
</evidence>
<dbReference type="PANTHER" id="PTHR35333">
    <property type="entry name" value="BETA-LACTAMASE"/>
    <property type="match status" value="1"/>
</dbReference>
<dbReference type="GO" id="GO:0009002">
    <property type="term" value="F:serine-type D-Ala-D-Ala carboxypeptidase activity"/>
    <property type="evidence" value="ECO:0007669"/>
    <property type="project" value="InterPro"/>
</dbReference>
<reference evidence="14 15" key="2">
    <citation type="journal article" date="2011" name="Stand. Genomic Sci.">
        <title>Complete genome sequence of Isosphaera pallida type strain (IS1B).</title>
        <authorList>
            <consortium name="US DOE Joint Genome Institute (JGI-PGF)"/>
            <person name="Goker M."/>
            <person name="Cleland D."/>
            <person name="Saunders E."/>
            <person name="Lapidus A."/>
            <person name="Nolan M."/>
            <person name="Lucas S."/>
            <person name="Hammon N."/>
            <person name="Deshpande S."/>
            <person name="Cheng J.F."/>
            <person name="Tapia R."/>
            <person name="Han C."/>
            <person name="Goodwin L."/>
            <person name="Pitluck S."/>
            <person name="Liolios K."/>
            <person name="Pagani I."/>
            <person name="Ivanova N."/>
            <person name="Mavromatis K."/>
            <person name="Pati A."/>
            <person name="Chen A."/>
            <person name="Palaniappan K."/>
            <person name="Land M."/>
            <person name="Hauser L."/>
            <person name="Chang Y.J."/>
            <person name="Jeffries C.D."/>
            <person name="Detter J.C."/>
            <person name="Beck B."/>
            <person name="Woyke T."/>
            <person name="Bristow J."/>
            <person name="Eisen J.A."/>
            <person name="Markowitz V."/>
            <person name="Hugenholtz P."/>
            <person name="Kyrpides N.C."/>
            <person name="Klenk H.P."/>
        </authorList>
    </citation>
    <scope>NUCLEOTIDE SEQUENCE [LARGE SCALE GENOMIC DNA]</scope>
    <source>
        <strain evidence="15">ATCC 43644 / DSM 9630 / IS1B</strain>
    </source>
</reference>